<proteinExistence type="predicted"/>
<keyword evidence="11" id="KW-1185">Reference proteome</keyword>
<sequence length="547" mass="58603">MKLKFTATLASGVLLSLSTGVFAQQKLVNPAVDAAMQTASADEIKASITYLADDKLLGRAPGTPGFQMGADYVIGKLTEYGVKPAGENGGWTQQVRFRRTFAGKTGSATLTIAGKTDSIKYGNDIFIYPDPVHQVVTSSGQLAFAGYGITDKQLNYDDYAGLNVKGKIVVIVRGAPKSFPSSDASHSMDLITIQKNAAAHGAKGVILAVGDSTARPILPNPGRRGTYSIMDEKGVPVVSRNYFGGVEMLAMVGYKTFKALAATAGKNAGDVVASIKAGTPMSFPVNASVSATADFSYQDIAGFNVVGKIEGSDKKLKNEYVVHSAHLDHLGVGQPIQGDSIYNGAHDNASGVSSLLQIAKIYHNLKEKPKRSILIVMVTGEELGDLGSGYFASHPTVPVKSMVADVNTDMPTIIAPLLSVTALGAEHSSLAAVVDKAARYMDMTVEPDPEPEQNRFVRSDQYSFVVHGIPALHIKYGARTPDGKNNLNDLVKVWRAKYYHKPQDDINGMFDFDAGRKYAQLNFLIGYVVANDPQRPTWNKGDIFEKN</sequence>
<dbReference type="GO" id="GO:0004177">
    <property type="term" value="F:aminopeptidase activity"/>
    <property type="evidence" value="ECO:0007669"/>
    <property type="project" value="UniProtKB-KW"/>
</dbReference>
<evidence type="ECO:0000256" key="2">
    <source>
        <dbReference type="ARBA" id="ARBA00022670"/>
    </source>
</evidence>
<dbReference type="PANTHER" id="PTHR12147:SF56">
    <property type="entry name" value="AMINOPEPTIDASE YDR415C-RELATED"/>
    <property type="match status" value="1"/>
</dbReference>
<evidence type="ECO:0000313" key="11">
    <source>
        <dbReference type="Proteomes" id="UP000505355"/>
    </source>
</evidence>
<evidence type="ECO:0000256" key="5">
    <source>
        <dbReference type="ARBA" id="ARBA00022801"/>
    </source>
</evidence>
<dbReference type="InterPro" id="IPR003137">
    <property type="entry name" value="PA_domain"/>
</dbReference>
<dbReference type="GO" id="GO:0006508">
    <property type="term" value="P:proteolysis"/>
    <property type="evidence" value="ECO:0007669"/>
    <property type="project" value="UniProtKB-KW"/>
</dbReference>
<dbReference type="Gene3D" id="3.50.30.30">
    <property type="match status" value="1"/>
</dbReference>
<keyword evidence="2" id="KW-0645">Protease</keyword>
<feature type="domain" description="PA" evidence="8">
    <location>
        <begin position="148"/>
        <end position="238"/>
    </location>
</feature>
<evidence type="ECO:0000313" key="10">
    <source>
        <dbReference type="EMBL" id="QKJ29081.1"/>
    </source>
</evidence>
<dbReference type="EMBL" id="CP054139">
    <property type="protein sequence ID" value="QKJ29081.1"/>
    <property type="molecule type" value="Genomic_DNA"/>
</dbReference>
<keyword evidence="5" id="KW-0378">Hydrolase</keyword>
<keyword evidence="4 7" id="KW-0732">Signal</keyword>
<dbReference type="Gene3D" id="3.40.630.10">
    <property type="entry name" value="Zn peptidases"/>
    <property type="match status" value="1"/>
</dbReference>
<accession>A0A7D4UKZ5</accession>
<name>A0A7D4UKZ5_9SPHI</name>
<dbReference type="InterPro" id="IPR007484">
    <property type="entry name" value="Peptidase_M28"/>
</dbReference>
<dbReference type="Pfam" id="PF04389">
    <property type="entry name" value="Peptidase_M28"/>
    <property type="match status" value="1"/>
</dbReference>
<dbReference type="Proteomes" id="UP000505355">
    <property type="component" value="Chromosome"/>
</dbReference>
<dbReference type="AlphaFoldDB" id="A0A7D4UKZ5"/>
<evidence type="ECO:0000256" key="6">
    <source>
        <dbReference type="ARBA" id="ARBA00022833"/>
    </source>
</evidence>
<reference evidence="10 11" key="1">
    <citation type="submission" date="2020-05" db="EMBL/GenBank/DDBJ databases">
        <title>Mucilaginibacter mali sp. nov.</title>
        <authorList>
            <person name="Kim H.S."/>
            <person name="Lee K.C."/>
            <person name="Suh M.K."/>
            <person name="Kim J.-S."/>
            <person name="Han K.-I."/>
            <person name="Eom M.K."/>
            <person name="Shin Y.K."/>
            <person name="Lee J.-S."/>
        </authorList>
    </citation>
    <scope>NUCLEOTIDE SEQUENCE [LARGE SCALE GENOMIC DNA]</scope>
    <source>
        <strain evidence="10 11">G2-14</strain>
    </source>
</reference>
<evidence type="ECO:0000259" key="9">
    <source>
        <dbReference type="Pfam" id="PF04389"/>
    </source>
</evidence>
<evidence type="ECO:0000256" key="4">
    <source>
        <dbReference type="ARBA" id="ARBA00022729"/>
    </source>
</evidence>
<keyword evidence="3" id="KW-0479">Metal-binding</keyword>
<feature type="domain" description="Peptidase M28" evidence="9">
    <location>
        <begin position="304"/>
        <end position="507"/>
    </location>
</feature>
<feature type="signal peptide" evidence="7">
    <location>
        <begin position="1"/>
        <end position="23"/>
    </location>
</feature>
<dbReference type="GO" id="GO:0046872">
    <property type="term" value="F:metal ion binding"/>
    <property type="evidence" value="ECO:0007669"/>
    <property type="project" value="UniProtKB-KW"/>
</dbReference>
<evidence type="ECO:0000259" key="8">
    <source>
        <dbReference type="Pfam" id="PF02225"/>
    </source>
</evidence>
<gene>
    <name evidence="10" type="ORF">HQ865_04705</name>
</gene>
<dbReference type="InterPro" id="IPR046450">
    <property type="entry name" value="PA_dom_sf"/>
</dbReference>
<dbReference type="Pfam" id="PF02225">
    <property type="entry name" value="PA"/>
    <property type="match status" value="1"/>
</dbReference>
<dbReference type="RefSeq" id="WP_173413777.1">
    <property type="nucleotide sequence ID" value="NZ_CP054139.1"/>
</dbReference>
<keyword evidence="1" id="KW-0031">Aminopeptidase</keyword>
<dbReference type="KEGG" id="mmab:HQ865_04705"/>
<evidence type="ECO:0000256" key="3">
    <source>
        <dbReference type="ARBA" id="ARBA00022723"/>
    </source>
</evidence>
<feature type="chain" id="PRO_5028802204" evidence="7">
    <location>
        <begin position="24"/>
        <end position="547"/>
    </location>
</feature>
<dbReference type="InterPro" id="IPR045175">
    <property type="entry name" value="M28_fam"/>
</dbReference>
<evidence type="ECO:0000256" key="1">
    <source>
        <dbReference type="ARBA" id="ARBA00022438"/>
    </source>
</evidence>
<evidence type="ECO:0000256" key="7">
    <source>
        <dbReference type="SAM" id="SignalP"/>
    </source>
</evidence>
<keyword evidence="6" id="KW-0862">Zinc</keyword>
<dbReference type="SUPFAM" id="SSF53187">
    <property type="entry name" value="Zn-dependent exopeptidases"/>
    <property type="match status" value="1"/>
</dbReference>
<dbReference type="PANTHER" id="PTHR12147">
    <property type="entry name" value="METALLOPEPTIDASE M28 FAMILY MEMBER"/>
    <property type="match status" value="1"/>
</dbReference>
<organism evidence="10 11">
    <name type="scientific">Mucilaginibacter mali</name>
    <dbReference type="NCBI Taxonomy" id="2740462"/>
    <lineage>
        <taxon>Bacteria</taxon>
        <taxon>Pseudomonadati</taxon>
        <taxon>Bacteroidota</taxon>
        <taxon>Sphingobacteriia</taxon>
        <taxon>Sphingobacteriales</taxon>
        <taxon>Sphingobacteriaceae</taxon>
        <taxon>Mucilaginibacter</taxon>
    </lineage>
</organism>
<dbReference type="GO" id="GO:0008235">
    <property type="term" value="F:metalloexopeptidase activity"/>
    <property type="evidence" value="ECO:0007669"/>
    <property type="project" value="InterPro"/>
</dbReference>
<protein>
    <submittedName>
        <fullName evidence="10">M28 family peptidase</fullName>
    </submittedName>
</protein>
<dbReference type="SUPFAM" id="SSF52025">
    <property type="entry name" value="PA domain"/>
    <property type="match status" value="1"/>
</dbReference>